<sequence length="77" mass="8313">MRFSQMSTAATSSSTPSPDGHWTPQRDVDSTFANFSFDVDSVYVDDFNAKTIVTSALVWLRSVFANGNAGMSTAKAL</sequence>
<organism evidence="2 3">
    <name type="scientific">Saprolegnia parasitica (strain CBS 223.65)</name>
    <dbReference type="NCBI Taxonomy" id="695850"/>
    <lineage>
        <taxon>Eukaryota</taxon>
        <taxon>Sar</taxon>
        <taxon>Stramenopiles</taxon>
        <taxon>Oomycota</taxon>
        <taxon>Saprolegniomycetes</taxon>
        <taxon>Saprolegniales</taxon>
        <taxon>Saprolegniaceae</taxon>
        <taxon>Saprolegnia</taxon>
    </lineage>
</organism>
<feature type="compositionally biased region" description="Low complexity" evidence="1">
    <location>
        <begin position="7"/>
        <end position="18"/>
    </location>
</feature>
<feature type="region of interest" description="Disordered" evidence="1">
    <location>
        <begin position="1"/>
        <end position="25"/>
    </location>
</feature>
<evidence type="ECO:0000256" key="1">
    <source>
        <dbReference type="SAM" id="MobiDB-lite"/>
    </source>
</evidence>
<accession>A0A067BD61</accession>
<keyword evidence="3" id="KW-1185">Reference proteome</keyword>
<dbReference type="Proteomes" id="UP000030745">
    <property type="component" value="Unassembled WGS sequence"/>
</dbReference>
<dbReference type="GeneID" id="24139702"/>
<evidence type="ECO:0000313" key="3">
    <source>
        <dbReference type="Proteomes" id="UP000030745"/>
    </source>
</evidence>
<dbReference type="AlphaFoldDB" id="A0A067BD61"/>
<reference evidence="2 3" key="1">
    <citation type="journal article" date="2013" name="PLoS Genet.">
        <title>Distinctive expansion of potential virulence genes in the genome of the oomycete fish pathogen Saprolegnia parasitica.</title>
        <authorList>
            <person name="Jiang R.H."/>
            <person name="de Bruijn I."/>
            <person name="Haas B.J."/>
            <person name="Belmonte R."/>
            <person name="Lobach L."/>
            <person name="Christie J."/>
            <person name="van den Ackerveken G."/>
            <person name="Bottin A."/>
            <person name="Bulone V."/>
            <person name="Diaz-Moreno S.M."/>
            <person name="Dumas B."/>
            <person name="Fan L."/>
            <person name="Gaulin E."/>
            <person name="Govers F."/>
            <person name="Grenville-Briggs L.J."/>
            <person name="Horner N.R."/>
            <person name="Levin J.Z."/>
            <person name="Mammella M."/>
            <person name="Meijer H.J."/>
            <person name="Morris P."/>
            <person name="Nusbaum C."/>
            <person name="Oome S."/>
            <person name="Phillips A.J."/>
            <person name="van Rooyen D."/>
            <person name="Rzeszutek E."/>
            <person name="Saraiva M."/>
            <person name="Secombes C.J."/>
            <person name="Seidl M.F."/>
            <person name="Snel B."/>
            <person name="Stassen J.H."/>
            <person name="Sykes S."/>
            <person name="Tripathy S."/>
            <person name="van den Berg H."/>
            <person name="Vega-Arreguin J.C."/>
            <person name="Wawra S."/>
            <person name="Young S.K."/>
            <person name="Zeng Q."/>
            <person name="Dieguez-Uribeondo J."/>
            <person name="Russ C."/>
            <person name="Tyler B.M."/>
            <person name="van West P."/>
        </authorList>
    </citation>
    <scope>NUCLEOTIDE SEQUENCE [LARGE SCALE GENOMIC DNA]</scope>
    <source>
        <strain evidence="2 3">CBS 223.65</strain>
    </source>
</reference>
<evidence type="ECO:0000313" key="2">
    <source>
        <dbReference type="EMBL" id="KDO16289.1"/>
    </source>
</evidence>
<proteinExistence type="predicted"/>
<dbReference type="EMBL" id="KK584213">
    <property type="protein sequence ID" value="KDO16289.1"/>
    <property type="molecule type" value="Genomic_DNA"/>
</dbReference>
<gene>
    <name evidence="2" type="ORF">SPRG_18176</name>
</gene>
<dbReference type="RefSeq" id="XP_012213003.1">
    <property type="nucleotide sequence ID" value="XM_012357613.1"/>
</dbReference>
<dbReference type="VEuPathDB" id="FungiDB:SPRG_18176"/>
<protein>
    <submittedName>
        <fullName evidence="2">Uncharacterized protein</fullName>
    </submittedName>
</protein>
<dbReference type="KEGG" id="spar:SPRG_18176"/>
<name>A0A067BD61_SAPPC</name>